<reference evidence="1" key="1">
    <citation type="submission" date="2018-05" db="EMBL/GenBank/DDBJ databases">
        <authorList>
            <person name="Lanie J.A."/>
            <person name="Ng W.-L."/>
            <person name="Kazmierczak K.M."/>
            <person name="Andrzejewski T.M."/>
            <person name="Davidsen T.M."/>
            <person name="Wayne K.J."/>
            <person name="Tettelin H."/>
            <person name="Glass J.I."/>
            <person name="Rusch D."/>
            <person name="Podicherti R."/>
            <person name="Tsui H.-C.T."/>
            <person name="Winkler M.E."/>
        </authorList>
    </citation>
    <scope>NUCLEOTIDE SEQUENCE</scope>
</reference>
<protein>
    <submittedName>
        <fullName evidence="1">Uncharacterized protein</fullName>
    </submittedName>
</protein>
<organism evidence="1">
    <name type="scientific">marine metagenome</name>
    <dbReference type="NCBI Taxonomy" id="408172"/>
    <lineage>
        <taxon>unclassified sequences</taxon>
        <taxon>metagenomes</taxon>
        <taxon>ecological metagenomes</taxon>
    </lineage>
</organism>
<gene>
    <name evidence="1" type="ORF">METZ01_LOCUS109265</name>
</gene>
<dbReference type="EMBL" id="UINC01012996">
    <property type="protein sequence ID" value="SVA56411.1"/>
    <property type="molecule type" value="Genomic_DNA"/>
</dbReference>
<accession>A0A381WVV8</accession>
<sequence length="62" mass="7275">TYPFVDGRDVQYIYKIDPDTQMMEILEGHWNSDTKKFEKHESIGTIPVGQNYDATERVEIPK</sequence>
<dbReference type="AlphaFoldDB" id="A0A381WVV8"/>
<proteinExistence type="predicted"/>
<evidence type="ECO:0000313" key="1">
    <source>
        <dbReference type="EMBL" id="SVA56411.1"/>
    </source>
</evidence>
<feature type="non-terminal residue" evidence="1">
    <location>
        <position position="1"/>
    </location>
</feature>
<name>A0A381WVV8_9ZZZZ</name>